<feature type="compositionally biased region" description="Acidic residues" evidence="4">
    <location>
        <begin position="440"/>
        <end position="451"/>
    </location>
</feature>
<keyword evidence="3" id="KW-0539">Nucleus</keyword>
<proteinExistence type="predicted"/>
<dbReference type="EMBL" id="CCBQ010000018">
    <property type="protein sequence ID" value="CDO92679.1"/>
    <property type="molecule type" value="Genomic_DNA"/>
</dbReference>
<feature type="region of interest" description="Disordered" evidence="4">
    <location>
        <begin position="584"/>
        <end position="627"/>
    </location>
</feature>
<keyword evidence="2" id="KW-0597">Phosphoprotein</keyword>
<dbReference type="PANTHER" id="PTHR14396">
    <property type="entry name" value="CLASPIN"/>
    <property type="match status" value="1"/>
</dbReference>
<feature type="compositionally biased region" description="Basic and acidic residues" evidence="4">
    <location>
        <begin position="282"/>
        <end position="299"/>
    </location>
</feature>
<protein>
    <submittedName>
        <fullName evidence="6">WGS project CCBQ000000000 data, contig MAT</fullName>
    </submittedName>
</protein>
<organism evidence="6 7">
    <name type="scientific">Kluyveromyces dobzhanskii CBS 2104</name>
    <dbReference type="NCBI Taxonomy" id="1427455"/>
    <lineage>
        <taxon>Eukaryota</taxon>
        <taxon>Fungi</taxon>
        <taxon>Dikarya</taxon>
        <taxon>Ascomycota</taxon>
        <taxon>Saccharomycotina</taxon>
        <taxon>Saccharomycetes</taxon>
        <taxon>Saccharomycetales</taxon>
        <taxon>Saccharomycetaceae</taxon>
        <taxon>Kluyveromyces</taxon>
    </lineage>
</organism>
<evidence type="ECO:0000256" key="3">
    <source>
        <dbReference type="ARBA" id="ARBA00023242"/>
    </source>
</evidence>
<dbReference type="GO" id="GO:0005634">
    <property type="term" value="C:nucleus"/>
    <property type="evidence" value="ECO:0007669"/>
    <property type="project" value="UniProtKB-SubCell"/>
</dbReference>
<evidence type="ECO:0000313" key="7">
    <source>
        <dbReference type="Proteomes" id="UP000031516"/>
    </source>
</evidence>
<evidence type="ECO:0000256" key="4">
    <source>
        <dbReference type="SAM" id="MobiDB-lite"/>
    </source>
</evidence>
<dbReference type="GO" id="GO:0033314">
    <property type="term" value="P:mitotic DNA replication checkpoint signaling"/>
    <property type="evidence" value="ECO:0007669"/>
    <property type="project" value="TreeGrafter"/>
</dbReference>
<feature type="compositionally biased region" description="Low complexity" evidence="4">
    <location>
        <begin position="896"/>
        <end position="907"/>
    </location>
</feature>
<feature type="region of interest" description="Disordered" evidence="4">
    <location>
        <begin position="874"/>
        <end position="907"/>
    </location>
</feature>
<dbReference type="AlphaFoldDB" id="A0A0A8L1E7"/>
<dbReference type="OrthoDB" id="2130597at2759"/>
<feature type="domain" description="DNA replication checkpoint mediator MRC1" evidence="5">
    <location>
        <begin position="594"/>
        <end position="730"/>
    </location>
</feature>
<evidence type="ECO:0000256" key="1">
    <source>
        <dbReference type="ARBA" id="ARBA00004123"/>
    </source>
</evidence>
<sequence>MNILDDLNENILKGKRKTYTKSINEDDEKLDSTAAALLADNVVNRVIRRLDGGLHENSEDTVSDTIKIPFLPNDSSLYDGNSLDDDFEAMQDSAPVRTQRIIEVQERKPALSQTQLISSFPLSDRPKTQKCAQQTYPDLDTQLDEEEATQFGNTEVFLNETAMEKGKIHNERGVFRKPTFNFKLTTTKNQGLSVTKPFETHVECADEPVATQLDDRNEVGLSVKNTALSLSSLSCPSLKIVQKKHIAEKFIDEFDDSESTSSEEPSKSTNEDHVEALSVQKYGDEQKKTTSGRLKERSVRTIKNNQQKYIELNSSSESDDDYKSRNSKAALLIIKAKRTRKKETSAKTVHDSNTDSLKELFTSLKMKNRNQILEHRKEISDRKGISLEAIEHEKIQVEKLLEQELERNRRVKLREKRERQKNGVQLKTRSSVENSSSDVPDSDGAESDDWQDSMPGRAASSDYDDMGISLQHKNNNPVIEDDDSSSSSDDAESNKQALGINLGHYGDNLGSNTVEANLSGHLTDAGESGKPNITVSKSLSERLGVGEISSSSSDAADSSEDDLSEGERKNLEQQAKLHRRLEAEEAKKKKKTLKSSGLSKMFEMEAEESEDEWHGVGGADGENSDEYDSEVDNMLDDFSKSNFDIAAVREKLALENKEMDERMINRILHDINTGGFRKRGRGSLDLELSDDEDELLRQFREKRRELMKQKMLENSDGVPSHTKSKAFFESMIEDIGIRSIPASASDNALEKTGKKKIIISEEFVQSSLSFLSAKDGSINEFEAPEIKHDEVEDLDSLKQRSVIKMLNSPKGKTNENFSDELNQTSLDFKLPSVVKSFSSSSDVNDKFRTGIKTVTISKSYRVASGSRSAITFLGKKRKLKAPKSSETAPLPRKPTSSLFDSNSNSFS</sequence>
<dbReference type="Proteomes" id="UP000031516">
    <property type="component" value="Unassembled WGS sequence"/>
</dbReference>
<feature type="region of interest" description="Disordered" evidence="4">
    <location>
        <begin position="254"/>
        <end position="302"/>
    </location>
</feature>
<feature type="compositionally biased region" description="Basic and acidic residues" evidence="4">
    <location>
        <begin position="264"/>
        <end position="275"/>
    </location>
</feature>
<evidence type="ECO:0000313" key="6">
    <source>
        <dbReference type="EMBL" id="CDO92679.1"/>
    </source>
</evidence>
<name>A0A0A8L1E7_9SACH</name>
<dbReference type="InterPro" id="IPR024146">
    <property type="entry name" value="Claspin"/>
</dbReference>
<feature type="compositionally biased region" description="Polar residues" evidence="4">
    <location>
        <begin position="422"/>
        <end position="439"/>
    </location>
</feature>
<evidence type="ECO:0000256" key="2">
    <source>
        <dbReference type="ARBA" id="ARBA00022553"/>
    </source>
</evidence>
<accession>A0A0A8L1E7</accession>
<evidence type="ECO:0000259" key="5">
    <source>
        <dbReference type="Pfam" id="PF09444"/>
    </source>
</evidence>
<dbReference type="GO" id="GO:0010997">
    <property type="term" value="F:anaphase-promoting complex binding"/>
    <property type="evidence" value="ECO:0007669"/>
    <property type="project" value="TreeGrafter"/>
</dbReference>
<feature type="region of interest" description="Disordered" evidence="4">
    <location>
        <begin position="545"/>
        <end position="569"/>
    </location>
</feature>
<comment type="subcellular location">
    <subcellularLocation>
        <location evidence="1">Nucleus</location>
    </subcellularLocation>
</comment>
<keyword evidence="7" id="KW-1185">Reference proteome</keyword>
<reference evidence="6 7" key="1">
    <citation type="submission" date="2014-03" db="EMBL/GenBank/DDBJ databases">
        <title>The genome of Kluyveromyces dobzhanskii.</title>
        <authorList>
            <person name="Nystedt B."/>
            <person name="Astrom S."/>
        </authorList>
    </citation>
    <scope>NUCLEOTIDE SEQUENCE [LARGE SCALE GENOMIC DNA]</scope>
    <source>
        <strain evidence="6 7">CBS 2104</strain>
    </source>
</reference>
<dbReference type="Pfam" id="PF09444">
    <property type="entry name" value="MRC1"/>
    <property type="match status" value="1"/>
</dbReference>
<gene>
    <name evidence="6" type="ORF">KLDO_g994</name>
</gene>
<dbReference type="GO" id="GO:0007095">
    <property type="term" value="P:mitotic G2 DNA damage checkpoint signaling"/>
    <property type="evidence" value="ECO:0007669"/>
    <property type="project" value="TreeGrafter"/>
</dbReference>
<dbReference type="InterPro" id="IPR018564">
    <property type="entry name" value="Repl_chkpnt_MRC1_dom"/>
</dbReference>
<comment type="caution">
    <text evidence="6">The sequence shown here is derived from an EMBL/GenBank/DDBJ whole genome shotgun (WGS) entry which is preliminary data.</text>
</comment>
<feature type="region of interest" description="Disordered" evidence="4">
    <location>
        <begin position="416"/>
        <end position="494"/>
    </location>
</feature>
<dbReference type="PANTHER" id="PTHR14396:SF10">
    <property type="entry name" value="CLASPIN"/>
    <property type="match status" value="1"/>
</dbReference>